<dbReference type="EMBL" id="QFPN01000002">
    <property type="protein sequence ID" value="PZQ18121.1"/>
    <property type="molecule type" value="Genomic_DNA"/>
</dbReference>
<protein>
    <submittedName>
        <fullName evidence="2">Uncharacterized protein</fullName>
    </submittedName>
</protein>
<dbReference type="SUPFAM" id="SSF56935">
    <property type="entry name" value="Porins"/>
    <property type="match status" value="1"/>
</dbReference>
<dbReference type="NCBIfam" id="TIGR02001">
    <property type="entry name" value="gcw_chp"/>
    <property type="match status" value="1"/>
</dbReference>
<gene>
    <name evidence="2" type="ORF">DI565_05295</name>
</gene>
<proteinExistence type="predicted"/>
<organism evidence="2 3">
    <name type="scientific">Ancylobacter novellus</name>
    <name type="common">Thiobacillus novellus</name>
    <dbReference type="NCBI Taxonomy" id="921"/>
    <lineage>
        <taxon>Bacteria</taxon>
        <taxon>Pseudomonadati</taxon>
        <taxon>Pseudomonadota</taxon>
        <taxon>Alphaproteobacteria</taxon>
        <taxon>Hyphomicrobiales</taxon>
        <taxon>Xanthobacteraceae</taxon>
        <taxon>Ancylobacter</taxon>
    </lineage>
</organism>
<keyword evidence="1" id="KW-0732">Signal</keyword>
<sequence>MTQFLRTAGAALIVASMGATAASAADMPEVIDATKAPFDVAFGVKGTSDYLVRGITQTDGKPAIQGYVELRAFDWIYAGVAASNVGFGTGGPDAPNLETDWYGGVRHTFDALTLDAGYVWIKYYGKDALYPKLDYGKFYGAVSYALTEQFTVGANVFYGSDFINMGVKVVHSTAFAKYAFTPIATNPDLGAYISGSLSKQWTTKNFVKDYVYWDAGGGLTYKAMTFDLRYSDTNLSKRDCLGYMGDRGWCGSRFVASLSFDTSLSKLK</sequence>
<evidence type="ECO:0000313" key="2">
    <source>
        <dbReference type="EMBL" id="PZQ18121.1"/>
    </source>
</evidence>
<feature type="signal peptide" evidence="1">
    <location>
        <begin position="1"/>
        <end position="21"/>
    </location>
</feature>
<accession>A0A2W5KM09</accession>
<evidence type="ECO:0000256" key="1">
    <source>
        <dbReference type="SAM" id="SignalP"/>
    </source>
</evidence>
<dbReference type="Pfam" id="PF09694">
    <property type="entry name" value="Gcw_chp"/>
    <property type="match status" value="1"/>
</dbReference>
<dbReference type="Proteomes" id="UP000249577">
    <property type="component" value="Unassembled WGS sequence"/>
</dbReference>
<comment type="caution">
    <text evidence="2">The sequence shown here is derived from an EMBL/GenBank/DDBJ whole genome shotgun (WGS) entry which is preliminary data.</text>
</comment>
<name>A0A2W5KM09_ANCNO</name>
<feature type="chain" id="PRO_5015905012" evidence="1">
    <location>
        <begin position="22"/>
        <end position="268"/>
    </location>
</feature>
<dbReference type="AlphaFoldDB" id="A0A2W5KM09"/>
<evidence type="ECO:0000313" key="3">
    <source>
        <dbReference type="Proteomes" id="UP000249577"/>
    </source>
</evidence>
<dbReference type="InterPro" id="IPR010239">
    <property type="entry name" value="CHP02001"/>
</dbReference>
<reference evidence="2 3" key="1">
    <citation type="submission" date="2017-08" db="EMBL/GenBank/DDBJ databases">
        <title>Infants hospitalized years apart are colonized by the same room-sourced microbial strains.</title>
        <authorList>
            <person name="Brooks B."/>
            <person name="Olm M.R."/>
            <person name="Firek B.A."/>
            <person name="Baker R."/>
            <person name="Thomas B.C."/>
            <person name="Morowitz M.J."/>
            <person name="Banfield J.F."/>
        </authorList>
    </citation>
    <scope>NUCLEOTIDE SEQUENCE [LARGE SCALE GENOMIC DNA]</scope>
    <source>
        <strain evidence="2">S2_005_003_R2_43</strain>
    </source>
</reference>